<accession>A0A376CJB4</accession>
<gene>
    <name evidence="4" type="primary">polC_1</name>
    <name evidence="4" type="ORF">NCTC11862_00143</name>
</gene>
<dbReference type="SUPFAM" id="SSF52113">
    <property type="entry name" value="BRCT domain"/>
    <property type="match status" value="1"/>
</dbReference>
<keyword evidence="5" id="KW-1185">Reference proteome</keyword>
<keyword evidence="1" id="KW-0540">Nuclease</keyword>
<dbReference type="Gene3D" id="3.40.50.10190">
    <property type="entry name" value="BRCT domain"/>
    <property type="match status" value="1"/>
</dbReference>
<dbReference type="PANTHER" id="PTHR30231:SF42">
    <property type="entry name" value="EXONUCLEASE"/>
    <property type="match status" value="1"/>
</dbReference>
<dbReference type="GO" id="GO:0003887">
    <property type="term" value="F:DNA-directed DNA polymerase activity"/>
    <property type="evidence" value="ECO:0007669"/>
    <property type="project" value="UniProtKB-EC"/>
</dbReference>
<organism evidence="4 5">
    <name type="scientific">Corynebacterium pilosum</name>
    <dbReference type="NCBI Taxonomy" id="35756"/>
    <lineage>
        <taxon>Bacteria</taxon>
        <taxon>Bacillati</taxon>
        <taxon>Actinomycetota</taxon>
        <taxon>Actinomycetes</taxon>
        <taxon>Mycobacteriales</taxon>
        <taxon>Corynebacteriaceae</taxon>
        <taxon>Corynebacterium</taxon>
    </lineage>
</organism>
<dbReference type="RefSeq" id="WP_115324612.1">
    <property type="nucleotide sequence ID" value="NZ_UFXQ01000001.1"/>
</dbReference>
<keyword evidence="1" id="KW-0269">Exonuclease</keyword>
<evidence type="ECO:0000256" key="1">
    <source>
        <dbReference type="ARBA" id="ARBA00022839"/>
    </source>
</evidence>
<dbReference type="GO" id="GO:0003676">
    <property type="term" value="F:nucleic acid binding"/>
    <property type="evidence" value="ECO:0007669"/>
    <property type="project" value="InterPro"/>
</dbReference>
<dbReference type="STRING" id="35756.GCA_001044155_01404"/>
<dbReference type="GO" id="GO:0005829">
    <property type="term" value="C:cytosol"/>
    <property type="evidence" value="ECO:0007669"/>
    <property type="project" value="TreeGrafter"/>
</dbReference>
<keyword evidence="4" id="KW-0548">Nucleotidyltransferase</keyword>
<sequence length="456" mass="48183">MIAAHGATITVTNTTIRISPTELAASLRGSSDDVTVEIAQLGQVDVTHGDAWDNSTVTLPTAGNPVTVSFAPGSQDTVEEFLARIDDARRGEAPEDSEAQAGVTGLDFVGFDVETANGQWGSICQIGAAKVIDGVVTETASWLCTPPAGIDEFDTFNVNIHGITSEDVAGQPTFAERVDEFTAFVGDLPLVAHNAQFDMTALREACQAAGVEVPQAMFGCSLAASRASSLSVDNHKLPTLAEHLGVELTAHHDAEADAVACAEVMVELARRADHTGSLMDYVHGTGFTLGVLEPSRVIPTLRDRSGASRALQAQCVEKNESPAPEVSGAGTDQPAGAEKQTRRGPAPWQSVATPDTIPEPNEDADPSNELFGENVTLTGEFEPFDKGTLWAGIAECGAQVGKNVTKKTTILVTGEWATMTSKEKRARELIEKGQELAIWPADKLLQVLGLDEEPPF</sequence>
<dbReference type="Proteomes" id="UP000254467">
    <property type="component" value="Unassembled WGS sequence"/>
</dbReference>
<dbReference type="InterPro" id="IPR036397">
    <property type="entry name" value="RNaseH_sf"/>
</dbReference>
<feature type="domain" description="Exonuclease" evidence="3">
    <location>
        <begin position="107"/>
        <end position="274"/>
    </location>
</feature>
<reference evidence="4 5" key="1">
    <citation type="submission" date="2018-06" db="EMBL/GenBank/DDBJ databases">
        <authorList>
            <consortium name="Pathogen Informatics"/>
            <person name="Doyle S."/>
        </authorList>
    </citation>
    <scope>NUCLEOTIDE SEQUENCE [LARGE SCALE GENOMIC DNA]</scope>
    <source>
        <strain evidence="4 5">NCTC11862</strain>
    </source>
</reference>
<keyword evidence="1" id="KW-0378">Hydrolase</keyword>
<evidence type="ECO:0000256" key="2">
    <source>
        <dbReference type="SAM" id="MobiDB-lite"/>
    </source>
</evidence>
<keyword evidence="4" id="KW-0808">Transferase</keyword>
<feature type="region of interest" description="Disordered" evidence="2">
    <location>
        <begin position="309"/>
        <end position="369"/>
    </location>
</feature>
<dbReference type="Gene3D" id="3.30.420.10">
    <property type="entry name" value="Ribonuclease H-like superfamily/Ribonuclease H"/>
    <property type="match status" value="1"/>
</dbReference>
<dbReference type="EC" id="2.7.7.7" evidence="4"/>
<dbReference type="SMART" id="SM00479">
    <property type="entry name" value="EXOIII"/>
    <property type="match status" value="1"/>
</dbReference>
<dbReference type="EMBL" id="UFXQ01000001">
    <property type="protein sequence ID" value="STC68277.1"/>
    <property type="molecule type" value="Genomic_DNA"/>
</dbReference>
<dbReference type="Pfam" id="PF00929">
    <property type="entry name" value="RNase_T"/>
    <property type="match status" value="1"/>
</dbReference>
<dbReference type="GO" id="GO:0008408">
    <property type="term" value="F:3'-5' exonuclease activity"/>
    <property type="evidence" value="ECO:0007669"/>
    <property type="project" value="TreeGrafter"/>
</dbReference>
<protein>
    <submittedName>
        <fullName evidence="4">DNA polymerase III epsilon subunit</fullName>
        <ecNumber evidence="4">2.7.7.7</ecNumber>
    </submittedName>
</protein>
<evidence type="ECO:0000313" key="5">
    <source>
        <dbReference type="Proteomes" id="UP000254467"/>
    </source>
</evidence>
<dbReference type="InterPro" id="IPR036420">
    <property type="entry name" value="BRCT_dom_sf"/>
</dbReference>
<dbReference type="CDD" id="cd06130">
    <property type="entry name" value="DNA_pol_III_epsilon_like"/>
    <property type="match status" value="1"/>
</dbReference>
<evidence type="ECO:0000313" key="4">
    <source>
        <dbReference type="EMBL" id="STC68277.1"/>
    </source>
</evidence>
<dbReference type="PANTHER" id="PTHR30231">
    <property type="entry name" value="DNA POLYMERASE III SUBUNIT EPSILON"/>
    <property type="match status" value="1"/>
</dbReference>
<dbReference type="OrthoDB" id="9803913at2"/>
<dbReference type="InterPro" id="IPR013520">
    <property type="entry name" value="Ribonucl_H"/>
</dbReference>
<dbReference type="FunFam" id="3.30.420.10:FF:000045">
    <property type="entry name" value="3'-5' exonuclease DinG"/>
    <property type="match status" value="1"/>
</dbReference>
<dbReference type="SUPFAM" id="SSF53098">
    <property type="entry name" value="Ribonuclease H-like"/>
    <property type="match status" value="1"/>
</dbReference>
<evidence type="ECO:0000259" key="3">
    <source>
        <dbReference type="SMART" id="SM00479"/>
    </source>
</evidence>
<name>A0A376CJB4_9CORY</name>
<dbReference type="InterPro" id="IPR012337">
    <property type="entry name" value="RNaseH-like_sf"/>
</dbReference>
<dbReference type="AlphaFoldDB" id="A0A376CJB4"/>
<proteinExistence type="predicted"/>